<keyword evidence="3" id="KW-1185">Reference proteome</keyword>
<name>A0AAW0MJI9_9GOBI</name>
<feature type="region of interest" description="Disordered" evidence="1">
    <location>
        <begin position="124"/>
        <end position="149"/>
    </location>
</feature>
<feature type="region of interest" description="Disordered" evidence="1">
    <location>
        <begin position="1"/>
        <end position="26"/>
    </location>
</feature>
<sequence length="149" mass="17087">MTVKLSESIRQAQPVSPDGHQQFRPEERRYIRTSVKDPRRLPKNHWSLGKQDVQGQAAYECQLETATIEESEMDLSLANGKYHRRSSHSGDLLVDFQSRTVRPASEETCQRAGDKPQRKLRLRTKNRKGFVKDLGQDSGGFGKRTKYIS</sequence>
<comment type="caution">
    <text evidence="2">The sequence shown here is derived from an EMBL/GenBank/DDBJ whole genome shotgun (WGS) entry which is preliminary data.</text>
</comment>
<reference evidence="3" key="1">
    <citation type="submission" date="2024-04" db="EMBL/GenBank/DDBJ databases">
        <title>Salinicola lusitanus LLJ914,a marine bacterium isolated from the Okinawa Trough.</title>
        <authorList>
            <person name="Li J."/>
        </authorList>
    </citation>
    <scope>NUCLEOTIDE SEQUENCE [LARGE SCALE GENOMIC DNA]</scope>
</reference>
<dbReference type="EMBL" id="JBBPFD010000042">
    <property type="protein sequence ID" value="KAK7880876.1"/>
    <property type="molecule type" value="Genomic_DNA"/>
</dbReference>
<accession>A0AAW0MJI9</accession>
<evidence type="ECO:0000313" key="3">
    <source>
        <dbReference type="Proteomes" id="UP001460270"/>
    </source>
</evidence>
<evidence type="ECO:0000256" key="1">
    <source>
        <dbReference type="SAM" id="MobiDB-lite"/>
    </source>
</evidence>
<organism evidence="2 3">
    <name type="scientific">Mugilogobius chulae</name>
    <name type="common">yellowstripe goby</name>
    <dbReference type="NCBI Taxonomy" id="88201"/>
    <lineage>
        <taxon>Eukaryota</taxon>
        <taxon>Metazoa</taxon>
        <taxon>Chordata</taxon>
        <taxon>Craniata</taxon>
        <taxon>Vertebrata</taxon>
        <taxon>Euteleostomi</taxon>
        <taxon>Actinopterygii</taxon>
        <taxon>Neopterygii</taxon>
        <taxon>Teleostei</taxon>
        <taxon>Neoteleostei</taxon>
        <taxon>Acanthomorphata</taxon>
        <taxon>Gobiaria</taxon>
        <taxon>Gobiiformes</taxon>
        <taxon>Gobioidei</taxon>
        <taxon>Gobiidae</taxon>
        <taxon>Gobionellinae</taxon>
        <taxon>Mugilogobius</taxon>
    </lineage>
</organism>
<dbReference type="Proteomes" id="UP001460270">
    <property type="component" value="Unassembled WGS sequence"/>
</dbReference>
<gene>
    <name evidence="2" type="ORF">WMY93_032494</name>
</gene>
<proteinExistence type="predicted"/>
<evidence type="ECO:0000313" key="2">
    <source>
        <dbReference type="EMBL" id="KAK7880876.1"/>
    </source>
</evidence>
<dbReference type="AlphaFoldDB" id="A0AAW0MJI9"/>
<protein>
    <submittedName>
        <fullName evidence="2">Uncharacterized protein</fullName>
    </submittedName>
</protein>